<dbReference type="EMBL" id="GBRH01238291">
    <property type="protein sequence ID" value="JAD59604.1"/>
    <property type="molecule type" value="Transcribed_RNA"/>
</dbReference>
<reference evidence="1" key="1">
    <citation type="submission" date="2014-09" db="EMBL/GenBank/DDBJ databases">
        <authorList>
            <person name="Magalhaes I.L.F."/>
            <person name="Oliveira U."/>
            <person name="Santos F.R."/>
            <person name="Vidigal T.H.D.A."/>
            <person name="Brescovit A.D."/>
            <person name="Santos A.J."/>
        </authorList>
    </citation>
    <scope>NUCLEOTIDE SEQUENCE</scope>
    <source>
        <tissue evidence="1">Shoot tissue taken approximately 20 cm above the soil surface</tissue>
    </source>
</reference>
<protein>
    <submittedName>
        <fullName evidence="1">Uncharacterized protein</fullName>
    </submittedName>
</protein>
<dbReference type="AlphaFoldDB" id="A0A0A9B6M8"/>
<sequence>MEWFVPDAKIPKIIFFCKKQGHISGRVLTKQLNTSTIPHTNI</sequence>
<evidence type="ECO:0000313" key="1">
    <source>
        <dbReference type="EMBL" id="JAD59604.1"/>
    </source>
</evidence>
<name>A0A0A9B6M8_ARUDO</name>
<organism evidence="1">
    <name type="scientific">Arundo donax</name>
    <name type="common">Giant reed</name>
    <name type="synonym">Donax arundinaceus</name>
    <dbReference type="NCBI Taxonomy" id="35708"/>
    <lineage>
        <taxon>Eukaryota</taxon>
        <taxon>Viridiplantae</taxon>
        <taxon>Streptophyta</taxon>
        <taxon>Embryophyta</taxon>
        <taxon>Tracheophyta</taxon>
        <taxon>Spermatophyta</taxon>
        <taxon>Magnoliopsida</taxon>
        <taxon>Liliopsida</taxon>
        <taxon>Poales</taxon>
        <taxon>Poaceae</taxon>
        <taxon>PACMAD clade</taxon>
        <taxon>Arundinoideae</taxon>
        <taxon>Arundineae</taxon>
        <taxon>Arundo</taxon>
    </lineage>
</organism>
<accession>A0A0A9B6M8</accession>
<reference evidence="1" key="2">
    <citation type="journal article" date="2015" name="Data Brief">
        <title>Shoot transcriptome of the giant reed, Arundo donax.</title>
        <authorList>
            <person name="Barrero R.A."/>
            <person name="Guerrero F.D."/>
            <person name="Moolhuijzen P."/>
            <person name="Goolsby J.A."/>
            <person name="Tidwell J."/>
            <person name="Bellgard S.E."/>
            <person name="Bellgard M.I."/>
        </authorList>
    </citation>
    <scope>NUCLEOTIDE SEQUENCE</scope>
    <source>
        <tissue evidence="1">Shoot tissue taken approximately 20 cm above the soil surface</tissue>
    </source>
</reference>
<proteinExistence type="predicted"/>